<dbReference type="EMBL" id="REGN01002343">
    <property type="protein sequence ID" value="RNA28780.1"/>
    <property type="molecule type" value="Genomic_DNA"/>
</dbReference>
<gene>
    <name evidence="1" type="ORF">BpHYR1_048188</name>
</gene>
<proteinExistence type="predicted"/>
<comment type="caution">
    <text evidence="1">The sequence shown here is derived from an EMBL/GenBank/DDBJ whole genome shotgun (WGS) entry which is preliminary data.</text>
</comment>
<sequence>MVVLENALRTNSIIFSTSQISSDLIIGSMQIYTNPNPLRFSQPQFSKAGNISMPCQKTIIVNSTREVPRFKL</sequence>
<protein>
    <submittedName>
        <fullName evidence="1">Uncharacterized protein</fullName>
    </submittedName>
</protein>
<dbReference type="Proteomes" id="UP000276133">
    <property type="component" value="Unassembled WGS sequence"/>
</dbReference>
<keyword evidence="2" id="KW-1185">Reference proteome</keyword>
<name>A0A3M7RZA2_BRAPC</name>
<dbReference type="AlphaFoldDB" id="A0A3M7RZA2"/>
<accession>A0A3M7RZA2</accession>
<organism evidence="1 2">
    <name type="scientific">Brachionus plicatilis</name>
    <name type="common">Marine rotifer</name>
    <name type="synonym">Brachionus muelleri</name>
    <dbReference type="NCBI Taxonomy" id="10195"/>
    <lineage>
        <taxon>Eukaryota</taxon>
        <taxon>Metazoa</taxon>
        <taxon>Spiralia</taxon>
        <taxon>Gnathifera</taxon>
        <taxon>Rotifera</taxon>
        <taxon>Eurotatoria</taxon>
        <taxon>Monogononta</taxon>
        <taxon>Pseudotrocha</taxon>
        <taxon>Ploima</taxon>
        <taxon>Brachionidae</taxon>
        <taxon>Brachionus</taxon>
    </lineage>
</organism>
<evidence type="ECO:0000313" key="1">
    <source>
        <dbReference type="EMBL" id="RNA28780.1"/>
    </source>
</evidence>
<evidence type="ECO:0000313" key="2">
    <source>
        <dbReference type="Proteomes" id="UP000276133"/>
    </source>
</evidence>
<reference evidence="1 2" key="1">
    <citation type="journal article" date="2018" name="Sci. Rep.">
        <title>Genomic signatures of local adaptation to the degree of environmental predictability in rotifers.</title>
        <authorList>
            <person name="Franch-Gras L."/>
            <person name="Hahn C."/>
            <person name="Garcia-Roger E.M."/>
            <person name="Carmona M.J."/>
            <person name="Serra M."/>
            <person name="Gomez A."/>
        </authorList>
    </citation>
    <scope>NUCLEOTIDE SEQUENCE [LARGE SCALE GENOMIC DNA]</scope>
    <source>
        <strain evidence="1">HYR1</strain>
    </source>
</reference>